<name>A0A139AVL6_GONPJ</name>
<feature type="region of interest" description="Disordered" evidence="1">
    <location>
        <begin position="120"/>
        <end position="156"/>
    </location>
</feature>
<protein>
    <submittedName>
        <fullName evidence="2">Uncharacterized protein</fullName>
    </submittedName>
</protein>
<dbReference type="EMBL" id="KQ965734">
    <property type="protein sequence ID" value="KXS20770.1"/>
    <property type="molecule type" value="Genomic_DNA"/>
</dbReference>
<feature type="region of interest" description="Disordered" evidence="1">
    <location>
        <begin position="43"/>
        <end position="69"/>
    </location>
</feature>
<evidence type="ECO:0000313" key="2">
    <source>
        <dbReference type="EMBL" id="KXS20770.1"/>
    </source>
</evidence>
<sequence>MALQWIRSHIFIPTSVKDLRWLRVVNPDYWEIYSFPSPNEFRVTSPGNQPPYEKPLAKDARKSGQEKGSAYYYFPRDDRRAYPQPVFYKHEDIAGVLGPQVGNLLSAPGAVTDFTPKVAYSTENLPPTPPRYEPRKFTQSALTDNRTDDYPLRHIR</sequence>
<accession>A0A139AVL6</accession>
<dbReference type="Proteomes" id="UP000070544">
    <property type="component" value="Unassembled WGS sequence"/>
</dbReference>
<dbReference type="OrthoDB" id="2093493at2759"/>
<proteinExistence type="predicted"/>
<feature type="compositionally biased region" description="Basic and acidic residues" evidence="1">
    <location>
        <begin position="145"/>
        <end position="156"/>
    </location>
</feature>
<feature type="compositionally biased region" description="Basic and acidic residues" evidence="1">
    <location>
        <begin position="55"/>
        <end position="65"/>
    </location>
</feature>
<evidence type="ECO:0000313" key="3">
    <source>
        <dbReference type="Proteomes" id="UP000070544"/>
    </source>
</evidence>
<dbReference type="AlphaFoldDB" id="A0A139AVL6"/>
<reference evidence="2 3" key="1">
    <citation type="journal article" date="2015" name="Genome Biol. Evol.">
        <title>Phylogenomic analyses indicate that early fungi evolved digesting cell walls of algal ancestors of land plants.</title>
        <authorList>
            <person name="Chang Y."/>
            <person name="Wang S."/>
            <person name="Sekimoto S."/>
            <person name="Aerts A.L."/>
            <person name="Choi C."/>
            <person name="Clum A."/>
            <person name="LaButti K.M."/>
            <person name="Lindquist E.A."/>
            <person name="Yee Ngan C."/>
            <person name="Ohm R.A."/>
            <person name="Salamov A.A."/>
            <person name="Grigoriev I.V."/>
            <person name="Spatafora J.W."/>
            <person name="Berbee M.L."/>
        </authorList>
    </citation>
    <scope>NUCLEOTIDE SEQUENCE [LARGE SCALE GENOMIC DNA]</scope>
    <source>
        <strain evidence="2 3">JEL478</strain>
    </source>
</reference>
<evidence type="ECO:0000256" key="1">
    <source>
        <dbReference type="SAM" id="MobiDB-lite"/>
    </source>
</evidence>
<organism evidence="2 3">
    <name type="scientific">Gonapodya prolifera (strain JEL478)</name>
    <name type="common">Monoblepharis prolifera</name>
    <dbReference type="NCBI Taxonomy" id="1344416"/>
    <lineage>
        <taxon>Eukaryota</taxon>
        <taxon>Fungi</taxon>
        <taxon>Fungi incertae sedis</taxon>
        <taxon>Chytridiomycota</taxon>
        <taxon>Chytridiomycota incertae sedis</taxon>
        <taxon>Monoblepharidomycetes</taxon>
        <taxon>Monoblepharidales</taxon>
        <taxon>Gonapodyaceae</taxon>
        <taxon>Gonapodya</taxon>
    </lineage>
</organism>
<keyword evidence="3" id="KW-1185">Reference proteome</keyword>
<gene>
    <name evidence="2" type="ORF">M427DRAFT_51732</name>
</gene>